<evidence type="ECO:0000256" key="5">
    <source>
        <dbReference type="ARBA" id="ARBA00022723"/>
    </source>
</evidence>
<comment type="subcellular location">
    <subcellularLocation>
        <location evidence="2">Nucleus</location>
    </subcellularLocation>
</comment>
<feature type="region of interest" description="Disordered" evidence="8">
    <location>
        <begin position="213"/>
        <end position="249"/>
    </location>
</feature>
<sequence length="638" mass="69134">MERIGVVEGMGNKGAEFMVGAAGSNSQMAQISPSSGLREQGLFLSNDHLRSVPSSASVPLVEASYGGMWWNNRVLVEGMSNNWAVGEGVWNNGVMESMGNKGAEFMVGAAGSSSQRSPPGGREQGPLSNDNNYNGFEFGVRDWSMAAQVPRSTAKVRNKRGAEREAGRAPPGSRKQRSPPGSKEMPSGGSGVDYSKFESRILKPVVPQGMVNLGDRMGAAPPGAVGSKRRRSPSSWIETGGRSNGEAMGGEASDEFAAFANVGRRKRRLWVKERRSVWWDRVDTPEYTDADFKRDFHISRSTFDRLCHMLRSSVAKQDTAIRDAIPVRLRIAVSVYRFATGDTFLDLGNRFGIGMSTCQKIFLDVTAAINAVFQAEAVSALWPGGARAMDAAAAKFHDLTGGLPGVIGAVYTTHVQIYEPQHQAEFYYNHRLTQRRKGKASFSVALQAAVNASGAFTNFCIGYPGATSDEDIFVRSSMSTKHAGKMIAQGKHLVGGTGYPLTDWTLVPYTHSNLTPPQETFNKKLALARGVALDAFRRLKARWACLQMRVKGNLGAFSSVMAACCVLHNLCERSGDELGHELRGYELEDDEIVLDNPERSVAATLVRDAIAHNLQHHAGAGSSMQSLQSIGFMARPAE</sequence>
<reference evidence="10" key="1">
    <citation type="submission" date="2023-07" db="EMBL/GenBank/DDBJ databases">
        <title>A chromosome-level genome assembly of Lolium multiflorum.</title>
        <authorList>
            <person name="Chen Y."/>
            <person name="Copetti D."/>
            <person name="Kolliker R."/>
            <person name="Studer B."/>
        </authorList>
    </citation>
    <scope>NUCLEOTIDE SEQUENCE</scope>
    <source>
        <strain evidence="10">02402/16</strain>
        <tissue evidence="10">Leaf</tissue>
    </source>
</reference>
<dbReference type="GO" id="GO:0004518">
    <property type="term" value="F:nuclease activity"/>
    <property type="evidence" value="ECO:0007669"/>
    <property type="project" value="UniProtKB-KW"/>
</dbReference>
<accession>A0AAD8SRK8</accession>
<comment type="caution">
    <text evidence="10">The sequence shown here is derived from an EMBL/GenBank/DDBJ whole genome shotgun (WGS) entry which is preliminary data.</text>
</comment>
<evidence type="ECO:0000313" key="10">
    <source>
        <dbReference type="EMBL" id="KAK1662659.1"/>
    </source>
</evidence>
<dbReference type="GO" id="GO:0016787">
    <property type="term" value="F:hydrolase activity"/>
    <property type="evidence" value="ECO:0007669"/>
    <property type="project" value="UniProtKB-KW"/>
</dbReference>
<dbReference type="GO" id="GO:0046872">
    <property type="term" value="F:metal ion binding"/>
    <property type="evidence" value="ECO:0007669"/>
    <property type="project" value="UniProtKB-KW"/>
</dbReference>
<evidence type="ECO:0000256" key="2">
    <source>
        <dbReference type="ARBA" id="ARBA00004123"/>
    </source>
</evidence>
<keyword evidence="11" id="KW-1185">Reference proteome</keyword>
<organism evidence="10 11">
    <name type="scientific">Lolium multiflorum</name>
    <name type="common">Italian ryegrass</name>
    <name type="synonym">Lolium perenne subsp. multiflorum</name>
    <dbReference type="NCBI Taxonomy" id="4521"/>
    <lineage>
        <taxon>Eukaryota</taxon>
        <taxon>Viridiplantae</taxon>
        <taxon>Streptophyta</taxon>
        <taxon>Embryophyta</taxon>
        <taxon>Tracheophyta</taxon>
        <taxon>Spermatophyta</taxon>
        <taxon>Magnoliopsida</taxon>
        <taxon>Liliopsida</taxon>
        <taxon>Poales</taxon>
        <taxon>Poaceae</taxon>
        <taxon>BOP clade</taxon>
        <taxon>Pooideae</taxon>
        <taxon>Poodae</taxon>
        <taxon>Poeae</taxon>
        <taxon>Poeae Chloroplast Group 2 (Poeae type)</taxon>
        <taxon>Loliodinae</taxon>
        <taxon>Loliinae</taxon>
        <taxon>Lolium</taxon>
    </lineage>
</organism>
<dbReference type="PANTHER" id="PTHR22930:SF244">
    <property type="entry name" value="OS05G0593000 PROTEIN"/>
    <property type="match status" value="1"/>
</dbReference>
<feature type="region of interest" description="Disordered" evidence="8">
    <location>
        <begin position="149"/>
        <end position="194"/>
    </location>
</feature>
<dbReference type="EMBL" id="JAUUTY010000003">
    <property type="protein sequence ID" value="KAK1662659.1"/>
    <property type="molecule type" value="Genomic_DNA"/>
</dbReference>
<dbReference type="InterPro" id="IPR027806">
    <property type="entry name" value="HARBI1_dom"/>
</dbReference>
<proteinExistence type="inferred from homology"/>
<protein>
    <recommendedName>
        <fullName evidence="9">DDE Tnp4 domain-containing protein</fullName>
    </recommendedName>
</protein>
<keyword evidence="4" id="KW-0540">Nuclease</keyword>
<evidence type="ECO:0000313" key="11">
    <source>
        <dbReference type="Proteomes" id="UP001231189"/>
    </source>
</evidence>
<dbReference type="AlphaFoldDB" id="A0AAD8SRK8"/>
<name>A0AAD8SRK8_LOLMU</name>
<dbReference type="GO" id="GO:0005634">
    <property type="term" value="C:nucleus"/>
    <property type="evidence" value="ECO:0007669"/>
    <property type="project" value="UniProtKB-SubCell"/>
</dbReference>
<feature type="region of interest" description="Disordered" evidence="8">
    <location>
        <begin position="108"/>
        <end position="133"/>
    </location>
</feature>
<keyword evidence="5" id="KW-0479">Metal-binding</keyword>
<evidence type="ECO:0000256" key="1">
    <source>
        <dbReference type="ARBA" id="ARBA00001968"/>
    </source>
</evidence>
<feature type="domain" description="DDE Tnp4" evidence="9">
    <location>
        <begin position="410"/>
        <end position="569"/>
    </location>
</feature>
<dbReference type="InterPro" id="IPR045249">
    <property type="entry name" value="HARBI1-like"/>
</dbReference>
<feature type="compositionally biased region" description="Low complexity" evidence="8">
    <location>
        <begin position="108"/>
        <end position="121"/>
    </location>
</feature>
<comment type="similarity">
    <text evidence="3">Belongs to the HARBI1 family.</text>
</comment>
<dbReference type="Pfam" id="PF13359">
    <property type="entry name" value="DDE_Tnp_4"/>
    <property type="match status" value="1"/>
</dbReference>
<comment type="cofactor">
    <cofactor evidence="1">
        <name>a divalent metal cation</name>
        <dbReference type="ChEBI" id="CHEBI:60240"/>
    </cofactor>
</comment>
<dbReference type="PANTHER" id="PTHR22930">
    <property type="match status" value="1"/>
</dbReference>
<evidence type="ECO:0000256" key="4">
    <source>
        <dbReference type="ARBA" id="ARBA00022722"/>
    </source>
</evidence>
<keyword evidence="7" id="KW-0539">Nucleus</keyword>
<keyword evidence="6" id="KW-0378">Hydrolase</keyword>
<evidence type="ECO:0000256" key="3">
    <source>
        <dbReference type="ARBA" id="ARBA00006958"/>
    </source>
</evidence>
<evidence type="ECO:0000256" key="8">
    <source>
        <dbReference type="SAM" id="MobiDB-lite"/>
    </source>
</evidence>
<evidence type="ECO:0000256" key="6">
    <source>
        <dbReference type="ARBA" id="ARBA00022801"/>
    </source>
</evidence>
<gene>
    <name evidence="10" type="ORF">QYE76_050818</name>
</gene>
<evidence type="ECO:0000259" key="9">
    <source>
        <dbReference type="Pfam" id="PF13359"/>
    </source>
</evidence>
<evidence type="ECO:0000256" key="7">
    <source>
        <dbReference type="ARBA" id="ARBA00023242"/>
    </source>
</evidence>
<dbReference type="Proteomes" id="UP001231189">
    <property type="component" value="Unassembled WGS sequence"/>
</dbReference>